<dbReference type="Pfam" id="PF10363">
    <property type="entry name" value="RTP1_C1"/>
    <property type="match status" value="1"/>
</dbReference>
<dbReference type="InterPro" id="IPR015943">
    <property type="entry name" value="WD40/YVTN_repeat-like_dom_sf"/>
</dbReference>
<dbReference type="SMART" id="SM00320">
    <property type="entry name" value="WD40"/>
    <property type="match status" value="2"/>
</dbReference>
<proteinExistence type="inferred from homology"/>
<dbReference type="InterPro" id="IPR036322">
    <property type="entry name" value="WD40_repeat_dom_sf"/>
</dbReference>
<feature type="domain" description="RNA polymerase II assembly factor Rtp1 C-terminal" evidence="3">
    <location>
        <begin position="602"/>
        <end position="710"/>
    </location>
</feature>
<evidence type="ECO:0000313" key="4">
    <source>
        <dbReference type="EMBL" id="CAG5094734.1"/>
    </source>
</evidence>
<reference evidence="4 5" key="1">
    <citation type="submission" date="2021-04" db="EMBL/GenBank/DDBJ databases">
        <authorList>
            <person name="Bliznina A."/>
        </authorList>
    </citation>
    <scope>NUCLEOTIDE SEQUENCE [LARGE SCALE GENOMIC DNA]</scope>
</reference>
<gene>
    <name evidence="4" type="ORF">OKIOD_LOCUS5380</name>
</gene>
<dbReference type="SUPFAM" id="SSF50978">
    <property type="entry name" value="WD40 repeat-like"/>
    <property type="match status" value="1"/>
</dbReference>
<dbReference type="PANTHER" id="PTHR20959:SF1">
    <property type="entry name" value="TRANSPORT AND GOLGI ORGANIZATION PROTEIN 6 HOMOLOG"/>
    <property type="match status" value="1"/>
</dbReference>
<keyword evidence="2" id="KW-0853">WD repeat</keyword>
<dbReference type="InterPro" id="IPR001680">
    <property type="entry name" value="WD40_rpt"/>
</dbReference>
<comment type="similarity">
    <text evidence="1">Belongs to the Tango6 family.</text>
</comment>
<dbReference type="PANTHER" id="PTHR20959">
    <property type="entry name" value="TRANSPORT AND GOLGI ORGANIZATION PROTEIN 6 FAMILY MEMBER"/>
    <property type="match status" value="1"/>
</dbReference>
<evidence type="ECO:0000256" key="1">
    <source>
        <dbReference type="ARBA" id="ARBA00005724"/>
    </source>
</evidence>
<evidence type="ECO:0000313" key="5">
    <source>
        <dbReference type="Proteomes" id="UP001158576"/>
    </source>
</evidence>
<protein>
    <submittedName>
        <fullName evidence="4">Oidioi.mRNA.OKI2018_I69.XSR.g13822.t1.cds</fullName>
    </submittedName>
</protein>
<dbReference type="InterPro" id="IPR011989">
    <property type="entry name" value="ARM-like"/>
</dbReference>
<organism evidence="4 5">
    <name type="scientific">Oikopleura dioica</name>
    <name type="common">Tunicate</name>
    <dbReference type="NCBI Taxonomy" id="34765"/>
    <lineage>
        <taxon>Eukaryota</taxon>
        <taxon>Metazoa</taxon>
        <taxon>Chordata</taxon>
        <taxon>Tunicata</taxon>
        <taxon>Appendicularia</taxon>
        <taxon>Copelata</taxon>
        <taxon>Oikopleuridae</taxon>
        <taxon>Oikopleura</taxon>
    </lineage>
</organism>
<name>A0ABN7S800_OIKDI</name>
<evidence type="ECO:0000256" key="2">
    <source>
        <dbReference type="PROSITE-ProRule" id="PRU00221"/>
    </source>
</evidence>
<keyword evidence="5" id="KW-1185">Reference proteome</keyword>
<dbReference type="PROSITE" id="PS50082">
    <property type="entry name" value="WD_REPEATS_2"/>
    <property type="match status" value="1"/>
</dbReference>
<dbReference type="EMBL" id="OU015569">
    <property type="protein sequence ID" value="CAG5094734.1"/>
    <property type="molecule type" value="Genomic_DNA"/>
</dbReference>
<sequence length="1097" mass="122979">MEYEGLEILLKSKHDLEVETIAGNLTAPVLEAFPKTAKLIDSPFSGLQIRLKLLAEIAQSASESKDLIVSADMLAYSKLLLEQAVVFAISPNLSKGIGIPVEKRLKMHEKSVFKVDFQRNKDPSAEVLHMTLESMYDILTSKTMFAPSAKRLSIDILCACIQLGFGRKNDAQNDNEMFATREQGLSARRMLLSFCDSTPLTLVFQELCLIMIAEKQSEGKWGPRTWFRAGCKKIIQRCMKQENALSAFLDALMGPESVLMKTPQPISSIKLYVSLAGPLDSEDKFEEMKILLEGADNLEPNQALFLSVVIAQQKLYKLITFDEDNASSSMRRIKTVLQCLPKDSDIGGLEEVHQFAKKQTKVIYQYAIVLGQNCIEGQTNYDTAFEVLQILSSTDILSLVHSRAEFSYNFDFTRVPPKPFNGDVEIRILAELIRQTSRNCRLDILVDLLKFSFRSTDMEYKEAYCLLLGAFLETSPEFVVELMNNEENIPQILTVCELIFPHADDSDLRQFILSIVALLLSDLVGYSLATKKQVRERMAPIITQLIHSEENAEVLRTAKDILTKVLTFGQTQNETKKSHEDEWKSTGKENLSHSKDKKMTLRTWAEYLDSNEIPLRSGAIRELTSALQKNALPDDLSEKLEKNCMLVLQLKTEPFLFLSAVEALCQFALKRKEVFDHLVDLLRTQASRNPELAVQIGEVLSRTCKGLGDMAPCYATTLIPVLLSIASAKNLDNMIIASAISTASDLLPLCKFLLHDIQYEVGAAIVGFLSPTVDESVQKSACEMAKQIFTAIGPRFSTFTDGIVLEVYRALKKIVKDPLTSKWLYNSAALALESVDQAVKDYLTPSQKMEKKIQRGALVGIMNSAPLSIRRRACGINPRRAQHQLECIAEDHLVRGQKTIEAKLPDHTKSTYAIAFSACGKYCATSTGDHNVHVIERATGKLVKTLTGHPRTCWSVVFHPKNPKLIASADLSGEVRVWCVDTGEGPVWRRVRGVVERETNSEFIENIENIPPPDEEELGVSVCFHPRDNVLAIGISNELHLWDWWEDFKPFVSLKTGSDAEKYYSAVFRRMENNLSLPSVALQKLPLPSPQTLFKRS</sequence>
<dbReference type="Gene3D" id="2.130.10.10">
    <property type="entry name" value="YVTN repeat-like/Quinoprotein amine dehydrogenase"/>
    <property type="match status" value="1"/>
</dbReference>
<dbReference type="InterPro" id="IPR039600">
    <property type="entry name" value="TANGO6/Rtp1"/>
</dbReference>
<dbReference type="Proteomes" id="UP001158576">
    <property type="component" value="Chromosome XSR"/>
</dbReference>
<dbReference type="InterPro" id="IPR016024">
    <property type="entry name" value="ARM-type_fold"/>
</dbReference>
<feature type="repeat" description="WD" evidence="2">
    <location>
        <begin position="946"/>
        <end position="984"/>
    </location>
</feature>
<dbReference type="Gene3D" id="1.25.10.10">
    <property type="entry name" value="Leucine-rich Repeat Variant"/>
    <property type="match status" value="1"/>
</dbReference>
<accession>A0ABN7S800</accession>
<evidence type="ECO:0000259" key="3">
    <source>
        <dbReference type="Pfam" id="PF10363"/>
    </source>
</evidence>
<dbReference type="InterPro" id="IPR019451">
    <property type="entry name" value="Rtp1_C1"/>
</dbReference>
<dbReference type="Pfam" id="PF00400">
    <property type="entry name" value="WD40"/>
    <property type="match status" value="2"/>
</dbReference>
<dbReference type="SUPFAM" id="SSF48371">
    <property type="entry name" value="ARM repeat"/>
    <property type="match status" value="1"/>
</dbReference>